<name>A0ABU3QNB7_9ACTN</name>
<dbReference type="Gene3D" id="3.30.565.10">
    <property type="entry name" value="Histidine kinase-like ATPase, C-terminal domain"/>
    <property type="match status" value="1"/>
</dbReference>
<dbReference type="CDD" id="cd16936">
    <property type="entry name" value="HATPase_RsbW-like"/>
    <property type="match status" value="1"/>
</dbReference>
<dbReference type="InterPro" id="IPR036890">
    <property type="entry name" value="HATPase_C_sf"/>
</dbReference>
<keyword evidence="1" id="KW-0723">Serine/threonine-protein kinase</keyword>
<dbReference type="GO" id="GO:0005524">
    <property type="term" value="F:ATP binding"/>
    <property type="evidence" value="ECO:0007669"/>
    <property type="project" value="UniProtKB-KW"/>
</dbReference>
<evidence type="ECO:0000313" key="4">
    <source>
        <dbReference type="EMBL" id="MDT9684237.1"/>
    </source>
</evidence>
<keyword evidence="4" id="KW-0067">ATP-binding</keyword>
<evidence type="ECO:0000256" key="1">
    <source>
        <dbReference type="ARBA" id="ARBA00022527"/>
    </source>
</evidence>
<dbReference type="InterPro" id="IPR050267">
    <property type="entry name" value="Anti-sigma-factor_SerPK"/>
</dbReference>
<evidence type="ECO:0000313" key="5">
    <source>
        <dbReference type="Proteomes" id="UP001250181"/>
    </source>
</evidence>
<feature type="region of interest" description="Disordered" evidence="2">
    <location>
        <begin position="145"/>
        <end position="166"/>
    </location>
</feature>
<dbReference type="EMBL" id="JAWCTQ010000024">
    <property type="protein sequence ID" value="MDT9684237.1"/>
    <property type="molecule type" value="Genomic_DNA"/>
</dbReference>
<keyword evidence="1" id="KW-0808">Transferase</keyword>
<gene>
    <name evidence="4" type="ORF">RND61_19530</name>
</gene>
<feature type="domain" description="Histidine kinase/HSP90-like ATPase" evidence="3">
    <location>
        <begin position="27"/>
        <end position="137"/>
    </location>
</feature>
<dbReference type="Proteomes" id="UP001250181">
    <property type="component" value="Unassembled WGS sequence"/>
</dbReference>
<organism evidence="4 5">
    <name type="scientific">Streptomyces tamarix</name>
    <dbReference type="NCBI Taxonomy" id="3078565"/>
    <lineage>
        <taxon>Bacteria</taxon>
        <taxon>Bacillati</taxon>
        <taxon>Actinomycetota</taxon>
        <taxon>Actinomycetes</taxon>
        <taxon>Kitasatosporales</taxon>
        <taxon>Streptomycetaceae</taxon>
        <taxon>Streptomyces</taxon>
    </lineage>
</organism>
<dbReference type="PANTHER" id="PTHR35526">
    <property type="entry name" value="ANTI-SIGMA-F FACTOR RSBW-RELATED"/>
    <property type="match status" value="1"/>
</dbReference>
<dbReference type="PANTHER" id="PTHR35526:SF3">
    <property type="entry name" value="ANTI-SIGMA-F FACTOR RSBW"/>
    <property type="match status" value="1"/>
</dbReference>
<keyword evidence="1" id="KW-0418">Kinase</keyword>
<dbReference type="RefSeq" id="WP_315879293.1">
    <property type="nucleotide sequence ID" value="NZ_JAWCTQ010000024.1"/>
</dbReference>
<accession>A0ABU3QNB7</accession>
<comment type="caution">
    <text evidence="4">The sequence shown here is derived from an EMBL/GenBank/DDBJ whole genome shotgun (WGS) entry which is preliminary data.</text>
</comment>
<evidence type="ECO:0000256" key="2">
    <source>
        <dbReference type="SAM" id="MobiDB-lite"/>
    </source>
</evidence>
<sequence length="166" mass="17395">MNPSTSQLSPTAHAFSQLFSSTRRGARLARLLAVLELHAWGCPQDASERAEWIVAELAANAVLHGRVRGRGFRLGLAFDPGTGTLRIEVTDARGERAPHLVDADADGEGGRGLLLVGAFADRWGSAAYPPGGKTVWAEVSAHGGPAGRAVRSPGPVRSSWRPGVVG</sequence>
<dbReference type="Pfam" id="PF13581">
    <property type="entry name" value="HATPase_c_2"/>
    <property type="match status" value="1"/>
</dbReference>
<proteinExistence type="predicted"/>
<reference evidence="4 5" key="1">
    <citation type="submission" date="2023-09" db="EMBL/GenBank/DDBJ databases">
        <title>Streptomyces sp. nov.: A antagonism against Alternaria gaisen Producing Streptochlin, Isolated from Tamarix root soil.</title>
        <authorList>
            <person name="Chen Y."/>
        </authorList>
    </citation>
    <scope>NUCLEOTIDE SEQUENCE [LARGE SCALE GENOMIC DNA]</scope>
    <source>
        <strain evidence="4 5">TRM76323</strain>
    </source>
</reference>
<dbReference type="InterPro" id="IPR003594">
    <property type="entry name" value="HATPase_dom"/>
</dbReference>
<keyword evidence="4" id="KW-0547">Nucleotide-binding</keyword>
<keyword evidence="5" id="KW-1185">Reference proteome</keyword>
<evidence type="ECO:0000259" key="3">
    <source>
        <dbReference type="Pfam" id="PF13581"/>
    </source>
</evidence>
<protein>
    <submittedName>
        <fullName evidence="4">ATP-binding protein</fullName>
    </submittedName>
</protein>